<dbReference type="Pfam" id="PF06276">
    <property type="entry name" value="FhuF"/>
    <property type="match status" value="1"/>
</dbReference>
<dbReference type="RefSeq" id="WP_181536011.1">
    <property type="nucleotide sequence ID" value="NZ_JACDUU010000001.1"/>
</dbReference>
<gene>
    <name evidence="3" type="ORF">HNQ85_000586</name>
</gene>
<reference evidence="3 4" key="1">
    <citation type="submission" date="2020-07" db="EMBL/GenBank/DDBJ databases">
        <title>Genomic Encyclopedia of Type Strains, Phase IV (KMG-IV): sequencing the most valuable type-strain genomes for metagenomic binning, comparative biology and taxonomic classification.</title>
        <authorList>
            <person name="Goeker M."/>
        </authorList>
    </citation>
    <scope>NUCLEOTIDE SEQUENCE [LARGE SCALE GENOMIC DNA]</scope>
    <source>
        <strain evidence="3 4">DSM 25220</strain>
    </source>
</reference>
<sequence length="248" mass="29648">MMFSESEIAQLKKFRLSTEATYSQLSIRLDQLLCEDRLTAYLETLKEKIHAPNKAVAASMFMKRYSFLLVMSLYAMSVWNKGIHFDFKKIWMESEDEKEVWMPTFRFEKLEYTQADNDRQNWRKQLIVDLFANHTDLLIEMLADVSKLSKLILWENVAIYIFWIYESLMEDEKFVAMRDQLFADFHFIVQEAEGNLFGAYHKNPLSRFWKEKTFSTEQQKEIRVRTTCCLFYQTTKDGTRCQTCPCRV</sequence>
<dbReference type="Proteomes" id="UP000580891">
    <property type="component" value="Unassembled WGS sequence"/>
</dbReference>
<dbReference type="EMBL" id="JACDUU010000001">
    <property type="protein sequence ID" value="MBA2870328.1"/>
    <property type="molecule type" value="Genomic_DNA"/>
</dbReference>
<accession>A0A7V9YXY2</accession>
<feature type="domain" description="Aerobactin siderophore biosynthesis IucA/IucC-like C-terminal" evidence="1">
    <location>
        <begin position="60"/>
        <end position="182"/>
    </location>
</feature>
<name>A0A7V9YXY2_9BACL</name>
<evidence type="ECO:0000313" key="3">
    <source>
        <dbReference type="EMBL" id="MBA2870328.1"/>
    </source>
</evidence>
<dbReference type="Pfam" id="PF11575">
    <property type="entry name" value="FhuF_C"/>
    <property type="match status" value="1"/>
</dbReference>
<feature type="domain" description="Ferric siderophore reductase C-terminal" evidence="2">
    <location>
        <begin position="225"/>
        <end position="245"/>
    </location>
</feature>
<dbReference type="GO" id="GO:0003824">
    <property type="term" value="F:catalytic activity"/>
    <property type="evidence" value="ECO:0007669"/>
    <property type="project" value="UniProtKB-ARBA"/>
</dbReference>
<keyword evidence="4" id="KW-1185">Reference proteome</keyword>
<proteinExistence type="predicted"/>
<dbReference type="GO" id="GO:0051537">
    <property type="term" value="F:2 iron, 2 sulfur cluster binding"/>
    <property type="evidence" value="ECO:0007669"/>
    <property type="project" value="InterPro"/>
</dbReference>
<organism evidence="3 4">
    <name type="scientific">[Anoxybacillus] calidus</name>
    <dbReference type="NCBI Taxonomy" id="575178"/>
    <lineage>
        <taxon>Bacteria</taxon>
        <taxon>Bacillati</taxon>
        <taxon>Bacillota</taxon>
        <taxon>Bacilli</taxon>
        <taxon>Bacillales</taxon>
        <taxon>Anoxybacillaceae</taxon>
        <taxon>Paranoxybacillus</taxon>
    </lineage>
</organism>
<dbReference type="InterPro" id="IPR022770">
    <property type="entry name" value="IucA/IucC-like_C"/>
</dbReference>
<evidence type="ECO:0000259" key="2">
    <source>
        <dbReference type="Pfam" id="PF11575"/>
    </source>
</evidence>
<protein>
    <submittedName>
        <fullName evidence="3">Ferric iron reductase protein FhuF</fullName>
    </submittedName>
</protein>
<evidence type="ECO:0000259" key="1">
    <source>
        <dbReference type="Pfam" id="PF06276"/>
    </source>
</evidence>
<evidence type="ECO:0000313" key="4">
    <source>
        <dbReference type="Proteomes" id="UP000580891"/>
    </source>
</evidence>
<comment type="caution">
    <text evidence="3">The sequence shown here is derived from an EMBL/GenBank/DDBJ whole genome shotgun (WGS) entry which is preliminary data.</text>
</comment>
<dbReference type="InterPro" id="IPR024726">
    <property type="entry name" value="FhuF_C"/>
</dbReference>
<dbReference type="AlphaFoldDB" id="A0A7V9YXY2"/>